<feature type="region of interest" description="Disordered" evidence="2">
    <location>
        <begin position="116"/>
        <end position="136"/>
    </location>
</feature>
<gene>
    <name evidence="3" type="ORF">KIW84_055773</name>
</gene>
<dbReference type="SUPFAM" id="SSF47370">
    <property type="entry name" value="Bromodomain"/>
    <property type="match status" value="1"/>
</dbReference>
<keyword evidence="4" id="KW-1185">Reference proteome</keyword>
<name>A0A9D5AK74_PEA</name>
<evidence type="ECO:0000313" key="4">
    <source>
        <dbReference type="Proteomes" id="UP001058974"/>
    </source>
</evidence>
<evidence type="ECO:0008006" key="5">
    <source>
        <dbReference type="Google" id="ProtNLM"/>
    </source>
</evidence>
<organism evidence="3 4">
    <name type="scientific">Pisum sativum</name>
    <name type="common">Garden pea</name>
    <name type="synonym">Lathyrus oleraceus</name>
    <dbReference type="NCBI Taxonomy" id="3888"/>
    <lineage>
        <taxon>Eukaryota</taxon>
        <taxon>Viridiplantae</taxon>
        <taxon>Streptophyta</taxon>
        <taxon>Embryophyta</taxon>
        <taxon>Tracheophyta</taxon>
        <taxon>Spermatophyta</taxon>
        <taxon>Magnoliopsida</taxon>
        <taxon>eudicotyledons</taxon>
        <taxon>Gunneridae</taxon>
        <taxon>Pentapetalae</taxon>
        <taxon>rosids</taxon>
        <taxon>fabids</taxon>
        <taxon>Fabales</taxon>
        <taxon>Fabaceae</taxon>
        <taxon>Papilionoideae</taxon>
        <taxon>50 kb inversion clade</taxon>
        <taxon>NPAAA clade</taxon>
        <taxon>Hologalegina</taxon>
        <taxon>IRL clade</taxon>
        <taxon>Fabeae</taxon>
        <taxon>Lathyrus</taxon>
    </lineage>
</organism>
<reference evidence="3 4" key="1">
    <citation type="journal article" date="2022" name="Nat. Genet.">
        <title>Improved pea reference genome and pan-genome highlight genomic features and evolutionary characteristics.</title>
        <authorList>
            <person name="Yang T."/>
            <person name="Liu R."/>
            <person name="Luo Y."/>
            <person name="Hu S."/>
            <person name="Wang D."/>
            <person name="Wang C."/>
            <person name="Pandey M.K."/>
            <person name="Ge S."/>
            <person name="Xu Q."/>
            <person name="Li N."/>
            <person name="Li G."/>
            <person name="Huang Y."/>
            <person name="Saxena R.K."/>
            <person name="Ji Y."/>
            <person name="Li M."/>
            <person name="Yan X."/>
            <person name="He Y."/>
            <person name="Liu Y."/>
            <person name="Wang X."/>
            <person name="Xiang C."/>
            <person name="Varshney R.K."/>
            <person name="Ding H."/>
            <person name="Gao S."/>
            <person name="Zong X."/>
        </authorList>
    </citation>
    <scope>NUCLEOTIDE SEQUENCE [LARGE SCALE GENOMIC DNA]</scope>
    <source>
        <strain evidence="3 4">cv. Zhongwan 6</strain>
    </source>
</reference>
<evidence type="ECO:0000256" key="2">
    <source>
        <dbReference type="SAM" id="MobiDB-lite"/>
    </source>
</evidence>
<evidence type="ECO:0000256" key="1">
    <source>
        <dbReference type="ARBA" id="ARBA00023117"/>
    </source>
</evidence>
<dbReference type="InterPro" id="IPR036427">
    <property type="entry name" value="Bromodomain-like_sf"/>
</dbReference>
<dbReference type="PANTHER" id="PTHR46136:SF19">
    <property type="entry name" value="TRANSCRIPTION FACTOR GTE12"/>
    <property type="match status" value="1"/>
</dbReference>
<evidence type="ECO:0000313" key="3">
    <source>
        <dbReference type="EMBL" id="KAI5410391.1"/>
    </source>
</evidence>
<dbReference type="InterPro" id="IPR052442">
    <property type="entry name" value="Env_Response_Regulator"/>
</dbReference>
<protein>
    <recommendedName>
        <fullName evidence="5">Bromo domain-containing protein</fullName>
    </recommendedName>
</protein>
<dbReference type="EMBL" id="JAMSHJ010000005">
    <property type="protein sequence ID" value="KAI5410391.1"/>
    <property type="molecule type" value="Genomic_DNA"/>
</dbReference>
<dbReference type="PANTHER" id="PTHR46136">
    <property type="entry name" value="TRANSCRIPTION FACTOR GTE8"/>
    <property type="match status" value="1"/>
</dbReference>
<dbReference type="Gramene" id="Psat05G0577300-T1">
    <property type="protein sequence ID" value="KAI5410391.1"/>
    <property type="gene ID" value="KIW84_055773"/>
</dbReference>
<accession>A0A9D5AK74</accession>
<dbReference type="Gene3D" id="1.20.920.10">
    <property type="entry name" value="Bromodomain-like"/>
    <property type="match status" value="1"/>
</dbReference>
<sequence>MDSVKKRQCFVTLRRLMINSYGKDFQNTMDSKTSTNDDSKGQPLMNFETVKLKLEKGLYLTIDQFASDVRIIFYNATILHQVNERTQRIAMKLSHLFEMKWKSLEEKWEAEKQMKIEEKSKQEPKKNVTKSHEFGNGERNKRKFDCDDIKENNCSKSMHETTFYSKLSTKKVKKEHLVDTILVSQRNLSCYNNISMERKKQRKNAQVMIQNMKRTVFINESLYYFKELERLCGHSLQNCNKVNSLKKFVGLTLKDEFMGVTDLNEEKFFNRDWEEGEIIFLN</sequence>
<proteinExistence type="predicted"/>
<keyword evidence="1" id="KW-0103">Bromodomain</keyword>
<dbReference type="AlphaFoldDB" id="A0A9D5AK74"/>
<dbReference type="Proteomes" id="UP001058974">
    <property type="component" value="Chromosome 5"/>
</dbReference>
<comment type="caution">
    <text evidence="3">The sequence shown here is derived from an EMBL/GenBank/DDBJ whole genome shotgun (WGS) entry which is preliminary data.</text>
</comment>